<feature type="region of interest" description="Disordered" evidence="2">
    <location>
        <begin position="1"/>
        <end position="34"/>
    </location>
</feature>
<evidence type="ECO:0000313" key="3">
    <source>
        <dbReference type="EMBL" id="RSX53489.1"/>
    </source>
</evidence>
<proteinExistence type="predicted"/>
<feature type="coiled-coil region" evidence="1">
    <location>
        <begin position="218"/>
        <end position="245"/>
    </location>
</feature>
<sequence length="348" mass="37151">MEDFNNTTNPDDSATSQANEQTSAQTDEQTNAYSTTYVQAQQLVNGTSGDMNVPSLDIPSITNAAAAALHDASSSENAGNTAGESAQATADAPFASQYDAAPASPADPPAASAAASAHPIPSAQDEADVADYAKPSKPTFPINQLPDLRETLDPDTPMDPQEAKSREEFTTVYDIIDSLEESLDNAKSSLFAPGMVRVDREEFAGQLDELKKMLPVQLERASALMREAERRLESAQTQANAIVASAQSRAADTLQEANKQAQIIVGQDNITDLARQRARTILDNAQARADHLTHGADAYCTTVMTGLQEQLGKLSHDVQAGLNVLEERQRAAGEAMPSLDDDDYNDAR</sequence>
<keyword evidence="4" id="KW-1185">Reference proteome</keyword>
<evidence type="ECO:0000313" key="4">
    <source>
        <dbReference type="Proteomes" id="UP000287533"/>
    </source>
</evidence>
<dbReference type="GO" id="GO:0051301">
    <property type="term" value="P:cell division"/>
    <property type="evidence" value="ECO:0007669"/>
    <property type="project" value="UniProtKB-KW"/>
</dbReference>
<dbReference type="AlphaFoldDB" id="A0A430FKR6"/>
<protein>
    <submittedName>
        <fullName evidence="3">Cell division protein</fullName>
    </submittedName>
</protein>
<gene>
    <name evidence="3" type="ORF">D2E25_0812</name>
</gene>
<comment type="caution">
    <text evidence="3">The sequence shown here is derived from an EMBL/GenBank/DDBJ whole genome shotgun (WGS) entry which is preliminary data.</text>
</comment>
<dbReference type="Proteomes" id="UP000287533">
    <property type="component" value="Unassembled WGS sequence"/>
</dbReference>
<keyword evidence="1" id="KW-0175">Coiled coil</keyword>
<reference evidence="3 4" key="1">
    <citation type="submission" date="2018-09" db="EMBL/GenBank/DDBJ databases">
        <title>Characterization of the phylogenetic diversity of five novel species belonging to the genus Bifidobacterium.</title>
        <authorList>
            <person name="Lugli G.A."/>
            <person name="Duranti S."/>
            <person name="Milani C."/>
        </authorList>
    </citation>
    <scope>NUCLEOTIDE SEQUENCE [LARGE SCALE GENOMIC DNA]</scope>
    <source>
        <strain evidence="3 4">2034B</strain>
    </source>
</reference>
<feature type="region of interest" description="Disordered" evidence="2">
    <location>
        <begin position="329"/>
        <end position="348"/>
    </location>
</feature>
<feature type="compositionally biased region" description="Low complexity" evidence="2">
    <location>
        <begin position="100"/>
        <end position="123"/>
    </location>
</feature>
<organism evidence="3 4">
    <name type="scientific">Bifidobacterium goeldii</name>
    <dbReference type="NCBI Taxonomy" id="2306975"/>
    <lineage>
        <taxon>Bacteria</taxon>
        <taxon>Bacillati</taxon>
        <taxon>Actinomycetota</taxon>
        <taxon>Actinomycetes</taxon>
        <taxon>Bifidobacteriales</taxon>
        <taxon>Bifidobacteriaceae</taxon>
        <taxon>Bifidobacterium</taxon>
    </lineage>
</organism>
<evidence type="ECO:0000256" key="1">
    <source>
        <dbReference type="SAM" id="Coils"/>
    </source>
</evidence>
<dbReference type="EMBL" id="QXGL01000002">
    <property type="protein sequence ID" value="RSX53489.1"/>
    <property type="molecule type" value="Genomic_DNA"/>
</dbReference>
<feature type="compositionally biased region" description="Acidic residues" evidence="2">
    <location>
        <begin position="339"/>
        <end position="348"/>
    </location>
</feature>
<name>A0A430FKR6_9BIFI</name>
<keyword evidence="3" id="KW-0131">Cell cycle</keyword>
<accession>A0A430FKR6</accession>
<feature type="region of interest" description="Disordered" evidence="2">
    <location>
        <begin position="98"/>
        <end position="167"/>
    </location>
</feature>
<evidence type="ECO:0000256" key="2">
    <source>
        <dbReference type="SAM" id="MobiDB-lite"/>
    </source>
</evidence>
<keyword evidence="3" id="KW-0132">Cell division</keyword>